<accession>A0A9Q5JF94</accession>
<organism evidence="2 3">
    <name type="scientific">Floricoccus penangensis</name>
    <dbReference type="NCBI Taxonomy" id="1859475"/>
    <lineage>
        <taxon>Bacteria</taxon>
        <taxon>Bacillati</taxon>
        <taxon>Bacillota</taxon>
        <taxon>Bacilli</taxon>
        <taxon>Lactobacillales</taxon>
        <taxon>Streptococcaceae</taxon>
        <taxon>Floricoccus</taxon>
    </lineage>
</organism>
<dbReference type="Proteomes" id="UP000177273">
    <property type="component" value="Unassembled WGS sequence"/>
</dbReference>
<evidence type="ECO:0000313" key="2">
    <source>
        <dbReference type="EMBL" id="OFI46239.1"/>
    </source>
</evidence>
<proteinExistence type="predicted"/>
<dbReference type="OrthoDB" id="9857308at2"/>
<dbReference type="RefSeq" id="WP_070788176.1">
    <property type="nucleotide sequence ID" value="NZ_CP075561.1"/>
</dbReference>
<sequence>MKTWKLINIILAVFFVGFALYIWFGTNPSPGDDNRIFYISILAACAVLVYMIQLICEIVIKYRNREK</sequence>
<keyword evidence="1" id="KW-1133">Transmembrane helix</keyword>
<feature type="transmembrane region" description="Helical" evidence="1">
    <location>
        <begin position="36"/>
        <end position="60"/>
    </location>
</feature>
<keyword evidence="3" id="KW-1185">Reference proteome</keyword>
<name>A0A9Q5JF94_9LACT</name>
<comment type="caution">
    <text evidence="2">The sequence shown here is derived from an EMBL/GenBank/DDBJ whole genome shotgun (WGS) entry which is preliminary data.</text>
</comment>
<dbReference type="AlphaFoldDB" id="A0A9Q5JF94"/>
<reference evidence="3" key="1">
    <citation type="submission" date="2016-09" db="EMBL/GenBank/DDBJ databases">
        <title>Draft genome sequence of a novel species of the family Streptococcaceae isolated from flowers.</title>
        <authorList>
            <person name="Chuah L.-O."/>
            <person name="Yap K.-P."/>
            <person name="Thong K.L."/>
            <person name="Liong M.T."/>
            <person name="Ahmad R."/>
            <person name="Rusul G."/>
        </authorList>
    </citation>
    <scope>NUCLEOTIDE SEQUENCE [LARGE SCALE GENOMIC DNA]</scope>
    <source>
        <strain evidence="3">HibF3</strain>
    </source>
</reference>
<gene>
    <name evidence="2" type="ORF">BG262_04275</name>
</gene>
<evidence type="ECO:0000256" key="1">
    <source>
        <dbReference type="SAM" id="Phobius"/>
    </source>
</evidence>
<evidence type="ECO:0000313" key="3">
    <source>
        <dbReference type="Proteomes" id="UP000177273"/>
    </source>
</evidence>
<keyword evidence="1" id="KW-0812">Transmembrane</keyword>
<feature type="transmembrane region" description="Helical" evidence="1">
    <location>
        <begin position="7"/>
        <end position="24"/>
    </location>
</feature>
<protein>
    <submittedName>
        <fullName evidence="2">Uncharacterized protein</fullName>
    </submittedName>
</protein>
<dbReference type="EMBL" id="MKIQ01000028">
    <property type="protein sequence ID" value="OFI46239.1"/>
    <property type="molecule type" value="Genomic_DNA"/>
</dbReference>
<keyword evidence="1" id="KW-0472">Membrane</keyword>